<protein>
    <submittedName>
        <fullName evidence="1">Uncharacterized protein</fullName>
    </submittedName>
</protein>
<gene>
    <name evidence="1" type="ORF">CEXT_553871</name>
</gene>
<name>A0AAV4SD65_CAEEX</name>
<reference evidence="1 2" key="1">
    <citation type="submission" date="2021-06" db="EMBL/GenBank/DDBJ databases">
        <title>Caerostris extrusa draft genome.</title>
        <authorList>
            <person name="Kono N."/>
            <person name="Arakawa K."/>
        </authorList>
    </citation>
    <scope>NUCLEOTIDE SEQUENCE [LARGE SCALE GENOMIC DNA]</scope>
</reference>
<dbReference type="AlphaFoldDB" id="A0AAV4SD65"/>
<dbReference type="EMBL" id="BPLR01009288">
    <property type="protein sequence ID" value="GIY30894.1"/>
    <property type="molecule type" value="Genomic_DNA"/>
</dbReference>
<organism evidence="1 2">
    <name type="scientific">Caerostris extrusa</name>
    <name type="common">Bark spider</name>
    <name type="synonym">Caerostris bankana</name>
    <dbReference type="NCBI Taxonomy" id="172846"/>
    <lineage>
        <taxon>Eukaryota</taxon>
        <taxon>Metazoa</taxon>
        <taxon>Ecdysozoa</taxon>
        <taxon>Arthropoda</taxon>
        <taxon>Chelicerata</taxon>
        <taxon>Arachnida</taxon>
        <taxon>Araneae</taxon>
        <taxon>Araneomorphae</taxon>
        <taxon>Entelegynae</taxon>
        <taxon>Araneoidea</taxon>
        <taxon>Araneidae</taxon>
        <taxon>Caerostris</taxon>
    </lineage>
</organism>
<comment type="caution">
    <text evidence="1">The sequence shown here is derived from an EMBL/GenBank/DDBJ whole genome shotgun (WGS) entry which is preliminary data.</text>
</comment>
<sequence>MNSHPRPEQEVETFPFRFQTGKGSALNQHLATPIKAPMTTIRSTYSNLIQVLIGQVLRELIRGRLTRKVIMLDRVGIGY</sequence>
<evidence type="ECO:0000313" key="2">
    <source>
        <dbReference type="Proteomes" id="UP001054945"/>
    </source>
</evidence>
<keyword evidence="2" id="KW-1185">Reference proteome</keyword>
<dbReference type="Proteomes" id="UP001054945">
    <property type="component" value="Unassembled WGS sequence"/>
</dbReference>
<proteinExistence type="predicted"/>
<accession>A0AAV4SD65</accession>
<evidence type="ECO:0000313" key="1">
    <source>
        <dbReference type="EMBL" id="GIY30894.1"/>
    </source>
</evidence>